<keyword evidence="2" id="KW-1185">Reference proteome</keyword>
<dbReference type="Pfam" id="PF11167">
    <property type="entry name" value="DUF2953"/>
    <property type="match status" value="1"/>
</dbReference>
<evidence type="ECO:0000313" key="2">
    <source>
        <dbReference type="Proteomes" id="UP001203665"/>
    </source>
</evidence>
<protein>
    <submittedName>
        <fullName evidence="1">DUF2953 domain-containing protein</fullName>
    </submittedName>
</protein>
<dbReference type="EMBL" id="JAMQJY010000001">
    <property type="protein sequence ID" value="MCM2675288.1"/>
    <property type="molecule type" value="Genomic_DNA"/>
</dbReference>
<proteinExistence type="predicted"/>
<dbReference type="InterPro" id="IPR021338">
    <property type="entry name" value="DUF2953"/>
</dbReference>
<accession>A0ABT0XH89</accession>
<organism evidence="1 2">
    <name type="scientific">Alkalicoccobacillus plakortidis</name>
    <dbReference type="NCBI Taxonomy" id="444060"/>
    <lineage>
        <taxon>Bacteria</taxon>
        <taxon>Bacillati</taxon>
        <taxon>Bacillota</taxon>
        <taxon>Bacilli</taxon>
        <taxon>Bacillales</taxon>
        <taxon>Bacillaceae</taxon>
        <taxon>Alkalicoccobacillus</taxon>
    </lineage>
</organism>
<dbReference type="RefSeq" id="WP_251605793.1">
    <property type="nucleotide sequence ID" value="NZ_JAMQJY010000001.1"/>
</dbReference>
<gene>
    <name evidence="1" type="ORF">NDM98_07180</name>
</gene>
<sequence>MIWVWVSILILLLCICAMKVNVSVNYALINQKQSLTLIIKIFSLKIYTYNMPQNKAEVKTEREATTVANESKSKKLNFLTLLMAFQKIKEWETYILRFHKLIRPKFKNVTVHKFQWNTECGLGDAAITAQAIGYLWTAKSMLAGLLSVYLTVPALPELRVAPIYQHQLTQTQFNCMFSFRIGHAIRAGISVLLHWRKRPISKTRSEK</sequence>
<dbReference type="Proteomes" id="UP001203665">
    <property type="component" value="Unassembled WGS sequence"/>
</dbReference>
<reference evidence="1" key="1">
    <citation type="submission" date="2022-06" db="EMBL/GenBank/DDBJ databases">
        <title>Alkalicoccobacillus porphyridii sp. nov., isolated from a marine red alga, Porphyridium purpureum and reclassification of Shouchella plakortidis and Shouchella gibsonii as Alkalicoccobacillus plakortidis comb. nov. and Alkalicoccobacillus gibsonii comb. nov.</title>
        <authorList>
            <person name="Kim K.H."/>
            <person name="Lee J.K."/>
            <person name="Han D.M."/>
            <person name="Baek J.H."/>
            <person name="Jeon C.O."/>
        </authorList>
    </citation>
    <scope>NUCLEOTIDE SEQUENCE</scope>
    <source>
        <strain evidence="1">DSM 19153</strain>
    </source>
</reference>
<comment type="caution">
    <text evidence="1">The sequence shown here is derived from an EMBL/GenBank/DDBJ whole genome shotgun (WGS) entry which is preliminary data.</text>
</comment>
<evidence type="ECO:0000313" key="1">
    <source>
        <dbReference type="EMBL" id="MCM2675288.1"/>
    </source>
</evidence>
<name>A0ABT0XH89_9BACI</name>